<dbReference type="OrthoDB" id="9759607at2"/>
<dbReference type="PANTHER" id="PTHR45138:SF9">
    <property type="entry name" value="DIGUANYLATE CYCLASE DGCM-RELATED"/>
    <property type="match status" value="1"/>
</dbReference>
<name>A0A2V2YV80_9BACL</name>
<feature type="transmembrane region" description="Helical" evidence="1">
    <location>
        <begin position="192"/>
        <end position="215"/>
    </location>
</feature>
<dbReference type="InterPro" id="IPR043128">
    <property type="entry name" value="Rev_trsase/Diguanyl_cyclase"/>
</dbReference>
<evidence type="ECO:0000313" key="3">
    <source>
        <dbReference type="EMBL" id="PWW05132.1"/>
    </source>
</evidence>
<dbReference type="PANTHER" id="PTHR45138">
    <property type="entry name" value="REGULATORY COMPONENTS OF SENSORY TRANSDUCTION SYSTEM"/>
    <property type="match status" value="1"/>
</dbReference>
<dbReference type="EMBL" id="QGTQ01000005">
    <property type="protein sequence ID" value="PWW05132.1"/>
    <property type="molecule type" value="Genomic_DNA"/>
</dbReference>
<dbReference type="InterPro" id="IPR000160">
    <property type="entry name" value="GGDEF_dom"/>
</dbReference>
<dbReference type="InterPro" id="IPR050469">
    <property type="entry name" value="Diguanylate_Cyclase"/>
</dbReference>
<feature type="transmembrane region" description="Helical" evidence="1">
    <location>
        <begin position="67"/>
        <end position="92"/>
    </location>
</feature>
<feature type="domain" description="GGDEF" evidence="2">
    <location>
        <begin position="257"/>
        <end position="389"/>
    </location>
</feature>
<dbReference type="FunFam" id="3.30.70.270:FF:000001">
    <property type="entry name" value="Diguanylate cyclase domain protein"/>
    <property type="match status" value="1"/>
</dbReference>
<evidence type="ECO:0000256" key="1">
    <source>
        <dbReference type="SAM" id="Phobius"/>
    </source>
</evidence>
<dbReference type="CDD" id="cd01949">
    <property type="entry name" value="GGDEF"/>
    <property type="match status" value="1"/>
</dbReference>
<keyword evidence="4" id="KW-1185">Reference proteome</keyword>
<accession>A0A2V2YV80</accession>
<feature type="transmembrane region" description="Helical" evidence="1">
    <location>
        <begin position="12"/>
        <end position="33"/>
    </location>
</feature>
<keyword evidence="1" id="KW-0812">Transmembrane</keyword>
<dbReference type="SUPFAM" id="SSF55073">
    <property type="entry name" value="Nucleotide cyclase"/>
    <property type="match status" value="1"/>
</dbReference>
<dbReference type="InterPro" id="IPR029787">
    <property type="entry name" value="Nucleotide_cyclase"/>
</dbReference>
<feature type="transmembrane region" description="Helical" evidence="1">
    <location>
        <begin position="104"/>
        <end position="122"/>
    </location>
</feature>
<feature type="transmembrane region" description="Helical" evidence="1">
    <location>
        <begin position="154"/>
        <end position="172"/>
    </location>
</feature>
<reference evidence="3 4" key="1">
    <citation type="submission" date="2018-05" db="EMBL/GenBank/DDBJ databases">
        <title>Genomic Encyclopedia of Type Strains, Phase III (KMG-III): the genomes of soil and plant-associated and newly described type strains.</title>
        <authorList>
            <person name="Whitman W."/>
        </authorList>
    </citation>
    <scope>NUCLEOTIDE SEQUENCE [LARGE SCALE GENOMIC DNA]</scope>
    <source>
        <strain evidence="3 4">CECT 5696</strain>
    </source>
</reference>
<dbReference type="Pfam" id="PF00990">
    <property type="entry name" value="GGDEF"/>
    <property type="match status" value="1"/>
</dbReference>
<evidence type="ECO:0000313" key="4">
    <source>
        <dbReference type="Proteomes" id="UP000246635"/>
    </source>
</evidence>
<dbReference type="Proteomes" id="UP000246635">
    <property type="component" value="Unassembled WGS sequence"/>
</dbReference>
<gene>
    <name evidence="3" type="ORF">DFQ01_105116</name>
</gene>
<feature type="transmembrane region" description="Helical" evidence="1">
    <location>
        <begin position="40"/>
        <end position="61"/>
    </location>
</feature>
<keyword evidence="1" id="KW-0472">Membrane</keyword>
<dbReference type="GO" id="GO:0052621">
    <property type="term" value="F:diguanylate cyclase activity"/>
    <property type="evidence" value="ECO:0007669"/>
    <property type="project" value="TreeGrafter"/>
</dbReference>
<comment type="caution">
    <text evidence="3">The sequence shown here is derived from an EMBL/GenBank/DDBJ whole genome shotgun (WGS) entry which is preliminary data.</text>
</comment>
<feature type="transmembrane region" description="Helical" evidence="1">
    <location>
        <begin position="128"/>
        <end position="147"/>
    </location>
</feature>
<evidence type="ECO:0000259" key="2">
    <source>
        <dbReference type="PROSITE" id="PS50887"/>
    </source>
</evidence>
<sequence length="398" mass="44675">MVLVMSIVMDARTVFATLLVGYLIALVLTLAFWNGSMKLVTLRVYLGAKGMQAAALFLLALRGSIPGILSILLANSVLFIVYTLEICVLLHLQKILTMRMRRQYVFLALGSIVGFLFIYLFNNHEESRIAYASLLLAIIFLPAYRLVVARKASVLARIMGALYLSVGVWMLVRASAAALNYDWASYYRPNEYQLPGLLMSFLVIVVGHTGVVLLVKEQSTKELIRLANQDDLTGALNRRTFSIRAERQLARCAKMRKPLSYLLFDVDRFKTINDTYGHYVGDQVLQHLASRVRQHLGTEDMLVRYGGDEFGILLPGLDEQASELFAEQIIGEFKIVEDRLPPAPYSISVGVLTIVPDSTTKLESLYITCDEALYAAKRDGRNRVIRVRQERMAAVPVE</sequence>
<dbReference type="SMART" id="SM00267">
    <property type="entry name" value="GGDEF"/>
    <property type="match status" value="1"/>
</dbReference>
<dbReference type="AlphaFoldDB" id="A0A2V2YV80"/>
<proteinExistence type="predicted"/>
<organism evidence="3 4">
    <name type="scientific">Paenibacillus cellulosilyticus</name>
    <dbReference type="NCBI Taxonomy" id="375489"/>
    <lineage>
        <taxon>Bacteria</taxon>
        <taxon>Bacillati</taxon>
        <taxon>Bacillota</taxon>
        <taxon>Bacilli</taxon>
        <taxon>Bacillales</taxon>
        <taxon>Paenibacillaceae</taxon>
        <taxon>Paenibacillus</taxon>
    </lineage>
</organism>
<dbReference type="PROSITE" id="PS50887">
    <property type="entry name" value="GGDEF"/>
    <property type="match status" value="1"/>
</dbReference>
<dbReference type="NCBIfam" id="TIGR00254">
    <property type="entry name" value="GGDEF"/>
    <property type="match status" value="1"/>
</dbReference>
<dbReference type="Gene3D" id="3.30.70.270">
    <property type="match status" value="1"/>
</dbReference>
<keyword evidence="1" id="KW-1133">Transmembrane helix</keyword>
<protein>
    <submittedName>
        <fullName evidence="3">Diguanylate cyclase</fullName>
    </submittedName>
</protein>